<dbReference type="EMBL" id="CP031933">
    <property type="protein sequence ID" value="AYE38099.1"/>
    <property type="molecule type" value="Genomic_DNA"/>
</dbReference>
<accession>A0A386PTC8</accession>
<organism evidence="1 2">
    <name type="scientific">Companilactobacillus zhachilii</name>
    <dbReference type="NCBI Taxonomy" id="2304606"/>
    <lineage>
        <taxon>Bacteria</taxon>
        <taxon>Bacillati</taxon>
        <taxon>Bacillota</taxon>
        <taxon>Bacilli</taxon>
        <taxon>Lactobacillales</taxon>
        <taxon>Lactobacillaceae</taxon>
        <taxon>Companilactobacillus</taxon>
    </lineage>
</organism>
<name>A0A386PTC8_9LACO</name>
<gene>
    <name evidence="1" type="ORF">D1B17_05410</name>
</gene>
<reference evidence="2" key="1">
    <citation type="submission" date="2018-08" db="EMBL/GenBank/DDBJ databases">
        <title>Genome of Lactobacillus sp. HBUAS52074.</title>
        <authorList>
            <person name="Guo Z."/>
            <person name="Zhang Z.D."/>
        </authorList>
    </citation>
    <scope>NUCLEOTIDE SEQUENCE [LARGE SCALE GENOMIC DNA]</scope>
    <source>
        <strain evidence="2">HBUAS52074</strain>
    </source>
</reference>
<keyword evidence="2" id="KW-1185">Reference proteome</keyword>
<dbReference type="KEGG" id="lzh:D1B17_05410"/>
<dbReference type="RefSeq" id="WP_120142341.1">
    <property type="nucleotide sequence ID" value="NZ_CP031933.2"/>
</dbReference>
<proteinExistence type="predicted"/>
<protein>
    <submittedName>
        <fullName evidence="1">Uncharacterized protein</fullName>
    </submittedName>
</protein>
<dbReference type="AlphaFoldDB" id="A0A386PTC8"/>
<evidence type="ECO:0000313" key="2">
    <source>
        <dbReference type="Proteomes" id="UP000267208"/>
    </source>
</evidence>
<dbReference type="Proteomes" id="UP000267208">
    <property type="component" value="Chromosome"/>
</dbReference>
<evidence type="ECO:0000313" key="1">
    <source>
        <dbReference type="EMBL" id="AYE38099.1"/>
    </source>
</evidence>
<sequence length="73" mass="8365">MSNLTENIINANILNGATKLVEQLSVVMGLEHGEFSVNDLLQPEFLEPVQQIQQPEQSVFRVINQKNLNIYRR</sequence>